<dbReference type="Gene3D" id="3.80.10.10">
    <property type="entry name" value="Ribonuclease Inhibitor"/>
    <property type="match status" value="1"/>
</dbReference>
<evidence type="ECO:0000256" key="1">
    <source>
        <dbReference type="SAM" id="Phobius"/>
    </source>
</evidence>
<dbReference type="AlphaFoldDB" id="A0A0C2XCD6"/>
<evidence type="ECO:0008006" key="4">
    <source>
        <dbReference type="Google" id="ProtNLM"/>
    </source>
</evidence>
<keyword evidence="1" id="KW-0812">Transmembrane</keyword>
<accession>A0A0C2XCD6</accession>
<dbReference type="SUPFAM" id="SSF52047">
    <property type="entry name" value="RNI-like"/>
    <property type="match status" value="1"/>
</dbReference>
<dbReference type="InterPro" id="IPR032675">
    <property type="entry name" value="LRR_dom_sf"/>
</dbReference>
<dbReference type="Proteomes" id="UP000054097">
    <property type="component" value="Unassembled WGS sequence"/>
</dbReference>
<gene>
    <name evidence="2" type="ORF">M408DRAFT_330415</name>
</gene>
<keyword evidence="3" id="KW-1185">Reference proteome</keyword>
<feature type="transmembrane region" description="Helical" evidence="1">
    <location>
        <begin position="358"/>
        <end position="377"/>
    </location>
</feature>
<sequence length="413" mass="46874">MTTSLPPEIWAIIIEMAILASVCPRDAYTTSFSYQPMKGPRMNDRTWSTLRSVSRQFKALAGPSPFFAMKERHEAIPREIIAISIDSIHPNFRQLLDGTSPNSHHLHLVALKILYNHYHYDQRTRVQASSLFSPSTYLPNLQSLSLIRPNLTEGPLFWENLNAACPSLVYLYVQQDNVAAASPNVTVLQRLEVLAIPSRPPSQSVEFPALKHLTLGGFRSVDVKQVARWKNLETLLLQWIDEADLRWDWALFPNLRLLGIRVSHLYIVKSCPRDHHIRDFHIFNRGPSSGRIIVTLEHAPAGRSGILAPASPILSILSESPSVDALKYLSDKCDELGMEIVGVTSHPLWKRVRYMKPFIFSAASHLWRFVLYTTTYVPFGRQIWMMLTRVVVVIGCIVCFPAGFAIALAWRNR</sequence>
<keyword evidence="1" id="KW-1133">Transmembrane helix</keyword>
<dbReference type="EMBL" id="KN824303">
    <property type="protein sequence ID" value="KIM26832.1"/>
    <property type="molecule type" value="Genomic_DNA"/>
</dbReference>
<organism evidence="2 3">
    <name type="scientific">Serendipita vermifera MAFF 305830</name>
    <dbReference type="NCBI Taxonomy" id="933852"/>
    <lineage>
        <taxon>Eukaryota</taxon>
        <taxon>Fungi</taxon>
        <taxon>Dikarya</taxon>
        <taxon>Basidiomycota</taxon>
        <taxon>Agaricomycotina</taxon>
        <taxon>Agaricomycetes</taxon>
        <taxon>Sebacinales</taxon>
        <taxon>Serendipitaceae</taxon>
        <taxon>Serendipita</taxon>
    </lineage>
</organism>
<dbReference type="HOGENOM" id="CLU_702415_0_0_1"/>
<evidence type="ECO:0000313" key="3">
    <source>
        <dbReference type="Proteomes" id="UP000054097"/>
    </source>
</evidence>
<protein>
    <recommendedName>
        <fullName evidence="4">F-box domain-containing protein</fullName>
    </recommendedName>
</protein>
<evidence type="ECO:0000313" key="2">
    <source>
        <dbReference type="EMBL" id="KIM26832.1"/>
    </source>
</evidence>
<reference evidence="2 3" key="1">
    <citation type="submission" date="2014-04" db="EMBL/GenBank/DDBJ databases">
        <authorList>
            <consortium name="DOE Joint Genome Institute"/>
            <person name="Kuo A."/>
            <person name="Zuccaro A."/>
            <person name="Kohler A."/>
            <person name="Nagy L.G."/>
            <person name="Floudas D."/>
            <person name="Copeland A."/>
            <person name="Barry K.W."/>
            <person name="Cichocki N."/>
            <person name="Veneault-Fourrey C."/>
            <person name="LaButti K."/>
            <person name="Lindquist E.A."/>
            <person name="Lipzen A."/>
            <person name="Lundell T."/>
            <person name="Morin E."/>
            <person name="Murat C."/>
            <person name="Sun H."/>
            <person name="Tunlid A."/>
            <person name="Henrissat B."/>
            <person name="Grigoriev I.V."/>
            <person name="Hibbett D.S."/>
            <person name="Martin F."/>
            <person name="Nordberg H.P."/>
            <person name="Cantor M.N."/>
            <person name="Hua S.X."/>
        </authorList>
    </citation>
    <scope>NUCLEOTIDE SEQUENCE [LARGE SCALE GENOMIC DNA]</scope>
    <source>
        <strain evidence="2 3">MAFF 305830</strain>
    </source>
</reference>
<keyword evidence="1" id="KW-0472">Membrane</keyword>
<proteinExistence type="predicted"/>
<reference evidence="3" key="2">
    <citation type="submission" date="2015-01" db="EMBL/GenBank/DDBJ databases">
        <title>Evolutionary Origins and Diversification of the Mycorrhizal Mutualists.</title>
        <authorList>
            <consortium name="DOE Joint Genome Institute"/>
            <consortium name="Mycorrhizal Genomics Consortium"/>
            <person name="Kohler A."/>
            <person name="Kuo A."/>
            <person name="Nagy L.G."/>
            <person name="Floudas D."/>
            <person name="Copeland A."/>
            <person name="Barry K.W."/>
            <person name="Cichocki N."/>
            <person name="Veneault-Fourrey C."/>
            <person name="LaButti K."/>
            <person name="Lindquist E.A."/>
            <person name="Lipzen A."/>
            <person name="Lundell T."/>
            <person name="Morin E."/>
            <person name="Murat C."/>
            <person name="Riley R."/>
            <person name="Ohm R."/>
            <person name="Sun H."/>
            <person name="Tunlid A."/>
            <person name="Henrissat B."/>
            <person name="Grigoriev I.V."/>
            <person name="Hibbett D.S."/>
            <person name="Martin F."/>
        </authorList>
    </citation>
    <scope>NUCLEOTIDE SEQUENCE [LARGE SCALE GENOMIC DNA]</scope>
    <source>
        <strain evidence="3">MAFF 305830</strain>
    </source>
</reference>
<feature type="transmembrane region" description="Helical" evidence="1">
    <location>
        <begin position="383"/>
        <end position="410"/>
    </location>
</feature>
<name>A0A0C2XCD6_SERVB</name>